<reference evidence="3 4" key="1">
    <citation type="journal article" date="2013" name="Genome Announc.">
        <title>Draft Genome Sequence of the Cellulolytic Bacterium Clostridium papyrosolvens C7 (ATCC 700395).</title>
        <authorList>
            <person name="Zepeda V."/>
            <person name="Dassa B."/>
            <person name="Borovok I."/>
            <person name="Lamed R."/>
            <person name="Bayer E.A."/>
            <person name="Cate J.H."/>
        </authorList>
    </citation>
    <scope>NUCLEOTIDE SEQUENCE [LARGE SCALE GENOMIC DNA]</scope>
    <source>
        <strain evidence="3 4">C7</strain>
    </source>
</reference>
<evidence type="ECO:0000256" key="2">
    <source>
        <dbReference type="ARBA" id="ARBA00022679"/>
    </source>
</evidence>
<keyword evidence="2" id="KW-0808">Transferase</keyword>
<dbReference type="RefSeq" id="WP_020816227.1">
    <property type="nucleotide sequence ID" value="NZ_ATAY01000063.1"/>
</dbReference>
<dbReference type="PANTHER" id="PTHR30160:SF1">
    <property type="entry name" value="LIPOPOLYSACCHARIDE 1,2-N-ACETYLGLUCOSAMINETRANSFERASE-RELATED"/>
    <property type="match status" value="1"/>
</dbReference>
<accession>U4R1D3</accession>
<dbReference type="GO" id="GO:0008713">
    <property type="term" value="F:ADP-heptose-lipopolysaccharide heptosyltransferase activity"/>
    <property type="evidence" value="ECO:0007669"/>
    <property type="project" value="TreeGrafter"/>
</dbReference>
<dbReference type="Gene3D" id="3.40.50.2000">
    <property type="entry name" value="Glycogen Phosphorylase B"/>
    <property type="match status" value="2"/>
</dbReference>
<dbReference type="PATRIC" id="fig|1330534.3.peg.2736"/>
<dbReference type="GO" id="GO:0009244">
    <property type="term" value="P:lipopolysaccharide core region biosynthetic process"/>
    <property type="evidence" value="ECO:0007669"/>
    <property type="project" value="TreeGrafter"/>
</dbReference>
<dbReference type="PANTHER" id="PTHR30160">
    <property type="entry name" value="TETRAACYLDISACCHARIDE 4'-KINASE-RELATED"/>
    <property type="match status" value="1"/>
</dbReference>
<dbReference type="AlphaFoldDB" id="U4R1D3"/>
<dbReference type="Pfam" id="PF01075">
    <property type="entry name" value="Glyco_transf_9"/>
    <property type="match status" value="1"/>
</dbReference>
<evidence type="ECO:0000256" key="1">
    <source>
        <dbReference type="ARBA" id="ARBA00022676"/>
    </source>
</evidence>
<dbReference type="CDD" id="cd03789">
    <property type="entry name" value="GT9_LPS_heptosyltransferase"/>
    <property type="match status" value="1"/>
</dbReference>
<dbReference type="GO" id="GO:0005829">
    <property type="term" value="C:cytosol"/>
    <property type="evidence" value="ECO:0007669"/>
    <property type="project" value="TreeGrafter"/>
</dbReference>
<evidence type="ECO:0000313" key="4">
    <source>
        <dbReference type="Proteomes" id="UP000016860"/>
    </source>
</evidence>
<comment type="caution">
    <text evidence="3">The sequence shown here is derived from an EMBL/GenBank/DDBJ whole genome shotgun (WGS) entry which is preliminary data.</text>
</comment>
<dbReference type="OrthoDB" id="9803238at2"/>
<sequence length="761" mass="88362">MLKTEIKLIGLYKQAVPEQREIADKTEYLFDIHQDNITFYDFVQGIPADWILLLDNFLTLRDDADEWLQSYVSGLEDGTRVVVDAQAWLPVIINKKWLLSKIPVNYKLKSLTELHTFIREEGFVKINNSEWPVMSIIRPSAKERYNQKILKRWWDTYKYDYIIQQNVNITKEDSQDKSCIPWEYFEKQKEGYYDIVVIDNIPAEIEKQLCKELSETKTIISWKGHSLYLTSENTLNKKRKQEERNLEQAAWLLFIKAKLAEYSFFIRAIGTDENCTTYFIFQHVSFIKIKKNADMHREKRLAVLIDMPGIGDAVRLTSLLPGIKKKYPEYNITLIINVKANIIYRQNPNIDEMFICSMRPDPPGFPYIITNLISDLLMTRRFDQAISLTWDTTAYFNNEKLNFIDVYARIAGVDEYTSQCITTSEKIDEHICSLLKLAGIDRTKMTIGLQFNASMESKSWSNDRIRELIDGLISVIPDIQLVNLDFRAIEHDRVFNVGENLSILEFISAIKNCDFFIGVDSAGGHIAAAFNIPSITIYGKEKPRIGNDHRPLSNINIGIIPPDDCECPEYAIVCTKPERCINLVSPSTVIYALWKSNQLKYYKQDKKFEITIPKQTLWDTQCNLENLNINNSIKAWDFDSSMGLGIDVTDLSGENLICDFKLDREIEIQNKILGIDVWIEKGVFRLSSYGMMKVTVETSEKRETILRAHRLHEGWNLLRFPIQVDLKAHELKSIHLYLDSQKVLCGKLYINTIYFVFDKND</sequence>
<gene>
    <name evidence="3" type="ORF">L323_13780</name>
</gene>
<dbReference type="InterPro" id="IPR002201">
    <property type="entry name" value="Glyco_trans_9"/>
</dbReference>
<dbReference type="InterPro" id="IPR051199">
    <property type="entry name" value="LPS_LOS_Heptosyltrfase"/>
</dbReference>
<dbReference type="SUPFAM" id="SSF53756">
    <property type="entry name" value="UDP-Glycosyltransferase/glycogen phosphorylase"/>
    <property type="match status" value="1"/>
</dbReference>
<proteinExistence type="predicted"/>
<dbReference type="EMBL" id="ATAY01000063">
    <property type="protein sequence ID" value="EPR10583.1"/>
    <property type="molecule type" value="Genomic_DNA"/>
</dbReference>
<protein>
    <recommendedName>
        <fullName evidence="5">ADP-heptose:LPS heptosyltransferase</fullName>
    </recommendedName>
</protein>
<dbReference type="Proteomes" id="UP000016860">
    <property type="component" value="Unassembled WGS sequence"/>
</dbReference>
<evidence type="ECO:0008006" key="5">
    <source>
        <dbReference type="Google" id="ProtNLM"/>
    </source>
</evidence>
<evidence type="ECO:0000313" key="3">
    <source>
        <dbReference type="EMBL" id="EPR10583.1"/>
    </source>
</evidence>
<name>U4R1D3_9FIRM</name>
<organism evidence="3 4">
    <name type="scientific">Ruminiclostridium papyrosolvens C7</name>
    <dbReference type="NCBI Taxonomy" id="1330534"/>
    <lineage>
        <taxon>Bacteria</taxon>
        <taxon>Bacillati</taxon>
        <taxon>Bacillota</taxon>
        <taxon>Clostridia</taxon>
        <taxon>Eubacteriales</taxon>
        <taxon>Oscillospiraceae</taxon>
        <taxon>Ruminiclostridium</taxon>
    </lineage>
</organism>
<keyword evidence="1" id="KW-0328">Glycosyltransferase</keyword>
<dbReference type="STRING" id="1330534.L323_13780"/>